<gene>
    <name evidence="3" type="ORF">CYCME_1367</name>
</gene>
<dbReference type="RefSeq" id="WP_020932543.1">
    <property type="nucleotide sequence ID" value="NC_021917.1"/>
</dbReference>
<protein>
    <submittedName>
        <fullName evidence="3">Uncharacterized protein</fullName>
    </submittedName>
</protein>
<name>S5T7D6_9GAMM</name>
<reference evidence="3 4" key="1">
    <citation type="submission" date="2013-05" db="EMBL/GenBank/DDBJ databases">
        <title>Between feast and famine: a lifestyle of most important marine PAH-degrading bacterium Cycloclasticus sp. 7ME.</title>
        <authorList>
            <person name="Yakimov M.M."/>
            <person name="Messina E."/>
            <person name="Genovese M."/>
            <person name="Denaro R."/>
            <person name="Crisafi F."/>
            <person name="Russo D."/>
            <person name="Cappello S."/>
            <person name="Santisi S."/>
            <person name="Smedile F."/>
            <person name="Golyshina O.V."/>
            <person name="Tran H."/>
            <person name="Pieper D.H."/>
            <person name="Golyshin P.N."/>
            <person name="Giuliano L."/>
        </authorList>
    </citation>
    <scope>NUCLEOTIDE SEQUENCE [LARGE SCALE GENOMIC DNA]</scope>
    <source>
        <strain evidence="3 4">78-ME</strain>
    </source>
</reference>
<keyword evidence="2" id="KW-0732">Signal</keyword>
<dbReference type="eggNOG" id="ENOG5032T4I">
    <property type="taxonomic scope" value="Bacteria"/>
</dbReference>
<evidence type="ECO:0000256" key="1">
    <source>
        <dbReference type="SAM" id="Coils"/>
    </source>
</evidence>
<dbReference type="KEGG" id="cza:CYCME_1367"/>
<evidence type="ECO:0000256" key="2">
    <source>
        <dbReference type="SAM" id="SignalP"/>
    </source>
</evidence>
<feature type="coiled-coil region" evidence="1">
    <location>
        <begin position="26"/>
        <end position="66"/>
    </location>
</feature>
<evidence type="ECO:0000313" key="4">
    <source>
        <dbReference type="Proteomes" id="UP000015380"/>
    </source>
</evidence>
<keyword evidence="1" id="KW-0175">Coiled coil</keyword>
<dbReference type="HOGENOM" id="CLU_164836_0_0_6"/>
<proteinExistence type="predicted"/>
<accession>S5T7D6</accession>
<feature type="chain" id="PRO_5004532735" evidence="2">
    <location>
        <begin position="20"/>
        <end position="116"/>
    </location>
</feature>
<keyword evidence="4" id="KW-1185">Reference proteome</keyword>
<dbReference type="EMBL" id="CP005996">
    <property type="protein sequence ID" value="AGS39696.1"/>
    <property type="molecule type" value="Genomic_DNA"/>
</dbReference>
<feature type="signal peptide" evidence="2">
    <location>
        <begin position="1"/>
        <end position="19"/>
    </location>
</feature>
<dbReference type="AlphaFoldDB" id="S5T7D6"/>
<evidence type="ECO:0000313" key="3">
    <source>
        <dbReference type="EMBL" id="AGS39696.1"/>
    </source>
</evidence>
<reference evidence="4" key="2">
    <citation type="journal article" date="2016" name="Environ. Microbiol. Rep.">
        <title>Analysis of defence systems and a conjugative IncP-1 plasmid in the marine polyaromatic hydrocarbons-degrading bacterium Cycloclasticus sp. 78-ME.</title>
        <authorList>
            <person name="Yakimov M.M."/>
            <person name="Crisafi F."/>
            <person name="Messina E."/>
            <person name="Smedile F."/>
            <person name="Lopatina A."/>
            <person name="Denaro R."/>
            <person name="Pieper D.H."/>
            <person name="Golyshin P.N."/>
            <person name="Giuliano L."/>
        </authorList>
    </citation>
    <scope>NUCLEOTIDE SEQUENCE [LARGE SCALE GENOMIC DNA]</scope>
    <source>
        <strain evidence="4">78-ME</strain>
    </source>
</reference>
<dbReference type="Proteomes" id="UP000015380">
    <property type="component" value="Chromosome"/>
</dbReference>
<sequence>MGKLTVTLTFLLFSAFASAHSGADPLKELNKNKNRLSSVQSEFEQLNKQSEQFESLEKQARYLQKNILILRRLMVKDYPHVTASMSKYKLDYMDEIDNGLEGFKQTLDQMKTVIEN</sequence>
<dbReference type="PATRIC" id="fig|1198232.3.peg.1359"/>
<organism evidence="3 4">
    <name type="scientific">Cycloclasticus zancles 78-ME</name>
    <dbReference type="NCBI Taxonomy" id="1198232"/>
    <lineage>
        <taxon>Bacteria</taxon>
        <taxon>Pseudomonadati</taxon>
        <taxon>Pseudomonadota</taxon>
        <taxon>Gammaproteobacteria</taxon>
        <taxon>Thiotrichales</taxon>
        <taxon>Piscirickettsiaceae</taxon>
        <taxon>Cycloclasticus</taxon>
    </lineage>
</organism>